<gene>
    <name evidence="4" type="ORF">PCON_02518</name>
</gene>
<proteinExistence type="predicted"/>
<evidence type="ECO:0000313" key="5">
    <source>
        <dbReference type="Proteomes" id="UP000018144"/>
    </source>
</evidence>
<dbReference type="eggNOG" id="KOG0504">
    <property type="taxonomic scope" value="Eukaryota"/>
</dbReference>
<dbReference type="PROSITE" id="PS50088">
    <property type="entry name" value="ANK_REPEAT"/>
    <property type="match status" value="4"/>
</dbReference>
<feature type="repeat" description="ANK" evidence="3">
    <location>
        <begin position="130"/>
        <end position="162"/>
    </location>
</feature>
<evidence type="ECO:0000313" key="4">
    <source>
        <dbReference type="EMBL" id="CCX34040.1"/>
    </source>
</evidence>
<keyword evidence="1" id="KW-0677">Repeat</keyword>
<dbReference type="STRING" id="1076935.U4LQ11"/>
<dbReference type="Proteomes" id="UP000018144">
    <property type="component" value="Unassembled WGS sequence"/>
</dbReference>
<dbReference type="InterPro" id="IPR036770">
    <property type="entry name" value="Ankyrin_rpt-contain_sf"/>
</dbReference>
<dbReference type="OrthoDB" id="195446at2759"/>
<dbReference type="PROSITE" id="PS50297">
    <property type="entry name" value="ANK_REP_REGION"/>
    <property type="match status" value="4"/>
</dbReference>
<dbReference type="Gene3D" id="1.25.40.20">
    <property type="entry name" value="Ankyrin repeat-containing domain"/>
    <property type="match status" value="2"/>
</dbReference>
<accession>U4LQ11</accession>
<evidence type="ECO:0000256" key="1">
    <source>
        <dbReference type="ARBA" id="ARBA00022737"/>
    </source>
</evidence>
<dbReference type="SUPFAM" id="SSF48403">
    <property type="entry name" value="Ankyrin repeat"/>
    <property type="match status" value="1"/>
</dbReference>
<evidence type="ECO:0000256" key="2">
    <source>
        <dbReference type="ARBA" id="ARBA00023043"/>
    </source>
</evidence>
<dbReference type="AlphaFoldDB" id="U4LQ11"/>
<name>U4LQ11_PYROM</name>
<dbReference type="SMART" id="SM00248">
    <property type="entry name" value="ANK"/>
    <property type="match status" value="5"/>
</dbReference>
<dbReference type="EMBL" id="HF936296">
    <property type="protein sequence ID" value="CCX34040.1"/>
    <property type="molecule type" value="Genomic_DNA"/>
</dbReference>
<keyword evidence="2 3" id="KW-0040">ANK repeat</keyword>
<keyword evidence="5" id="KW-1185">Reference proteome</keyword>
<organism evidence="4 5">
    <name type="scientific">Pyronema omphalodes (strain CBS 100304)</name>
    <name type="common">Pyronema confluens</name>
    <dbReference type="NCBI Taxonomy" id="1076935"/>
    <lineage>
        <taxon>Eukaryota</taxon>
        <taxon>Fungi</taxon>
        <taxon>Dikarya</taxon>
        <taxon>Ascomycota</taxon>
        <taxon>Pezizomycotina</taxon>
        <taxon>Pezizomycetes</taxon>
        <taxon>Pezizales</taxon>
        <taxon>Pyronemataceae</taxon>
        <taxon>Pyronema</taxon>
    </lineage>
</organism>
<feature type="repeat" description="ANK" evidence="3">
    <location>
        <begin position="96"/>
        <end position="128"/>
    </location>
</feature>
<protein>
    <submittedName>
        <fullName evidence="4">Similar to Putative ankyrin repeat protein RF_0381 acc. no. Q4UMH6</fullName>
    </submittedName>
</protein>
<feature type="repeat" description="ANK" evidence="3">
    <location>
        <begin position="206"/>
        <end position="238"/>
    </location>
</feature>
<dbReference type="PANTHER" id="PTHR24171">
    <property type="entry name" value="ANKYRIN REPEAT DOMAIN-CONTAINING PROTEIN 39-RELATED"/>
    <property type="match status" value="1"/>
</dbReference>
<evidence type="ECO:0000256" key="3">
    <source>
        <dbReference type="PROSITE-ProRule" id="PRU00023"/>
    </source>
</evidence>
<feature type="repeat" description="ANK" evidence="3">
    <location>
        <begin position="239"/>
        <end position="267"/>
    </location>
</feature>
<reference evidence="4 5" key="1">
    <citation type="journal article" date="2013" name="PLoS Genet.">
        <title>The genome and development-dependent transcriptomes of Pyronema confluens: a window into fungal evolution.</title>
        <authorList>
            <person name="Traeger S."/>
            <person name="Altegoer F."/>
            <person name="Freitag M."/>
            <person name="Gabaldon T."/>
            <person name="Kempken F."/>
            <person name="Kumar A."/>
            <person name="Marcet-Houben M."/>
            <person name="Poggeler S."/>
            <person name="Stajich J.E."/>
            <person name="Nowrousian M."/>
        </authorList>
    </citation>
    <scope>NUCLEOTIDE SEQUENCE [LARGE SCALE GENOMIC DNA]</scope>
    <source>
        <strain evidence="5">CBS 100304</strain>
        <tissue evidence="4">Vegetative mycelium</tissue>
    </source>
</reference>
<dbReference type="Pfam" id="PF12796">
    <property type="entry name" value="Ank_2"/>
    <property type="match status" value="1"/>
</dbReference>
<dbReference type="PRINTS" id="PR01415">
    <property type="entry name" value="ANKYRIN"/>
</dbReference>
<dbReference type="Pfam" id="PF00023">
    <property type="entry name" value="Ank"/>
    <property type="match status" value="2"/>
</dbReference>
<dbReference type="InterPro" id="IPR002110">
    <property type="entry name" value="Ankyrin_rpt"/>
</dbReference>
<sequence length="331" mass="36351">MPSLTTVPTEILLLVSDNLDIPSHFALASSSRSFYERLLPALYRRAIATEPGELINNALIRNRLAALDRFIEYGLNINTLLPYGLFTRRWYSWSDELPTAVLAAAIRGSIRLVRLLIERGADVNIGTMPANETPIHVAARCGNIDMIRELVAAGADIEARTQNKWTPLWVASHCKMWEEGKRKSDTIEAIKVLVELGADLEGRAENEDTPLMEAVLSGFVKGVQALCEAGADVNSMDGTGIAVLHRAAELGDRAIIKTLVAHGADVDKMVPNSAGIMWKPIQFFAAGRQRYMLWLEQRAIADVPDPESGWAEKGAAEISALLIPRETPMDL</sequence>